<evidence type="ECO:0000313" key="2">
    <source>
        <dbReference type="Proteomes" id="UP000504638"/>
    </source>
</evidence>
<keyword evidence="2" id="KW-1185">Reference proteome</keyword>
<sequence>MAHEVLKKFIDLGYGADAPTSRSARLPMGRRVYVDMNKPLDPNAVVKYEELLQGEQASVNEQWSFLRFALTYLADPELEKSASEIKDLCKGGLLQMWFERTGSLSVMKGLTVENHIRDYKATPRGLVFNQDYLESVVEAQLLECLVEGDQQALDRIVADFKEEGLKKNSKVHRAIYHVLATNLQMLVVEGRNNEGLGGTDRWTPFDKETGTTQGRMLRALENRKEVTAAEVAKLLLDRDPFLPMNAVFDLEDIRDEETGEQETADVA</sequence>
<reference evidence="3" key="3">
    <citation type="submission" date="2025-04" db="UniProtKB">
        <authorList>
            <consortium name="RefSeq"/>
        </authorList>
    </citation>
    <scope>IDENTIFICATION</scope>
    <source>
        <strain evidence="3">CBS 781.70</strain>
    </source>
</reference>
<dbReference type="GeneID" id="54421957"/>
<dbReference type="EMBL" id="ML975163">
    <property type="protein sequence ID" value="KAF1811071.1"/>
    <property type="molecule type" value="Genomic_DNA"/>
</dbReference>
<reference evidence="1 3" key="1">
    <citation type="submission" date="2020-01" db="EMBL/GenBank/DDBJ databases">
        <authorList>
            <consortium name="DOE Joint Genome Institute"/>
            <person name="Haridas S."/>
            <person name="Albert R."/>
            <person name="Binder M."/>
            <person name="Bloem J."/>
            <person name="Labutti K."/>
            <person name="Salamov A."/>
            <person name="Andreopoulos B."/>
            <person name="Baker S.E."/>
            <person name="Barry K."/>
            <person name="Bills G."/>
            <person name="Bluhm B.H."/>
            <person name="Cannon C."/>
            <person name="Castanera R."/>
            <person name="Culley D.E."/>
            <person name="Daum C."/>
            <person name="Ezra D."/>
            <person name="Gonzalez J.B."/>
            <person name="Henrissat B."/>
            <person name="Kuo A."/>
            <person name="Liang C."/>
            <person name="Lipzen A."/>
            <person name="Lutzoni F."/>
            <person name="Magnuson J."/>
            <person name="Mondo S."/>
            <person name="Nolan M."/>
            <person name="Ohm R."/>
            <person name="Pangilinan J."/>
            <person name="Park H.-J."/>
            <person name="Ramirez L."/>
            <person name="Alfaro M."/>
            <person name="Sun H."/>
            <person name="Tritt A."/>
            <person name="Yoshinaga Y."/>
            <person name="Zwiers L.-H."/>
            <person name="Turgeon B.G."/>
            <person name="Goodwin S.B."/>
            <person name="Spatafora J.W."/>
            <person name="Crous P.W."/>
            <person name="Grigoriev I.V."/>
        </authorList>
    </citation>
    <scope>NUCLEOTIDE SEQUENCE</scope>
    <source>
        <strain evidence="1 3">CBS 781.70</strain>
    </source>
</reference>
<dbReference type="RefSeq" id="XP_033532702.1">
    <property type="nucleotide sequence ID" value="XM_033681387.1"/>
</dbReference>
<dbReference type="AlphaFoldDB" id="A0A6G1FZF7"/>
<dbReference type="Proteomes" id="UP000504638">
    <property type="component" value="Unplaced"/>
</dbReference>
<reference evidence="3" key="2">
    <citation type="submission" date="2020-04" db="EMBL/GenBank/DDBJ databases">
        <authorList>
            <consortium name="NCBI Genome Project"/>
        </authorList>
    </citation>
    <scope>NUCLEOTIDE SEQUENCE</scope>
    <source>
        <strain evidence="3">CBS 781.70</strain>
    </source>
</reference>
<gene>
    <name evidence="1 3" type="ORF">P152DRAFT_475119</name>
</gene>
<protein>
    <submittedName>
        <fullName evidence="1 3">Uncharacterized protein</fullName>
    </submittedName>
</protein>
<evidence type="ECO:0000313" key="3">
    <source>
        <dbReference type="RefSeq" id="XP_033532702.1"/>
    </source>
</evidence>
<proteinExistence type="predicted"/>
<accession>A0A6G1FZF7</accession>
<organism evidence="1">
    <name type="scientific">Eremomyces bilateralis CBS 781.70</name>
    <dbReference type="NCBI Taxonomy" id="1392243"/>
    <lineage>
        <taxon>Eukaryota</taxon>
        <taxon>Fungi</taxon>
        <taxon>Dikarya</taxon>
        <taxon>Ascomycota</taxon>
        <taxon>Pezizomycotina</taxon>
        <taxon>Dothideomycetes</taxon>
        <taxon>Dothideomycetes incertae sedis</taxon>
        <taxon>Eremomycetales</taxon>
        <taxon>Eremomycetaceae</taxon>
        <taxon>Eremomyces</taxon>
    </lineage>
</organism>
<name>A0A6G1FZF7_9PEZI</name>
<evidence type="ECO:0000313" key="1">
    <source>
        <dbReference type="EMBL" id="KAF1811071.1"/>
    </source>
</evidence>